<name>A0A0K0DBA2_ANGCA</name>
<sequence length="67" mass="7510">MRADVFVVGEVQLIVVGVVVTRSSGEADEHQHQLEAHSVNCTEGFDGMLIGRHQRHGHRKLKSYDKD</sequence>
<dbReference type="Proteomes" id="UP000035642">
    <property type="component" value="Unassembled WGS sequence"/>
</dbReference>
<keyword evidence="1" id="KW-1185">Reference proteome</keyword>
<dbReference type="AlphaFoldDB" id="A0A0K0DBA2"/>
<evidence type="ECO:0000313" key="2">
    <source>
        <dbReference type="WBParaSite" id="ACAC_0000767001-mRNA-1"/>
    </source>
</evidence>
<reference evidence="2" key="2">
    <citation type="submission" date="2017-02" db="UniProtKB">
        <authorList>
            <consortium name="WormBaseParasite"/>
        </authorList>
    </citation>
    <scope>IDENTIFICATION</scope>
</reference>
<accession>A0A0K0DBA2</accession>
<reference evidence="1" key="1">
    <citation type="submission" date="2012-09" db="EMBL/GenBank/DDBJ databases">
        <authorList>
            <person name="Martin A.A."/>
        </authorList>
    </citation>
    <scope>NUCLEOTIDE SEQUENCE</scope>
</reference>
<organism evidence="1 2">
    <name type="scientific">Angiostrongylus cantonensis</name>
    <name type="common">Rat lungworm</name>
    <dbReference type="NCBI Taxonomy" id="6313"/>
    <lineage>
        <taxon>Eukaryota</taxon>
        <taxon>Metazoa</taxon>
        <taxon>Ecdysozoa</taxon>
        <taxon>Nematoda</taxon>
        <taxon>Chromadorea</taxon>
        <taxon>Rhabditida</taxon>
        <taxon>Rhabditina</taxon>
        <taxon>Rhabditomorpha</taxon>
        <taxon>Strongyloidea</taxon>
        <taxon>Metastrongylidae</taxon>
        <taxon>Angiostrongylus</taxon>
    </lineage>
</organism>
<proteinExistence type="predicted"/>
<evidence type="ECO:0000313" key="1">
    <source>
        <dbReference type="Proteomes" id="UP000035642"/>
    </source>
</evidence>
<dbReference type="WBParaSite" id="ACAC_0000767001-mRNA-1">
    <property type="protein sequence ID" value="ACAC_0000767001-mRNA-1"/>
    <property type="gene ID" value="ACAC_0000767001"/>
</dbReference>
<protein>
    <submittedName>
        <fullName evidence="2">Secreted protein</fullName>
    </submittedName>
</protein>